<reference evidence="2" key="2">
    <citation type="submission" date="2015-01" db="EMBL/GenBank/DDBJ databases">
        <title>Evolutionary Origins and Diversification of the Mycorrhizal Mutualists.</title>
        <authorList>
            <consortium name="DOE Joint Genome Institute"/>
            <consortium name="Mycorrhizal Genomics Consortium"/>
            <person name="Kohler A."/>
            <person name="Kuo A."/>
            <person name="Nagy L.G."/>
            <person name="Floudas D."/>
            <person name="Copeland A."/>
            <person name="Barry K.W."/>
            <person name="Cichocki N."/>
            <person name="Veneault-Fourrey C."/>
            <person name="LaButti K."/>
            <person name="Lindquist E.A."/>
            <person name="Lipzen A."/>
            <person name="Lundell T."/>
            <person name="Morin E."/>
            <person name="Murat C."/>
            <person name="Riley R."/>
            <person name="Ohm R."/>
            <person name="Sun H."/>
            <person name="Tunlid A."/>
            <person name="Henrissat B."/>
            <person name="Grigoriev I.V."/>
            <person name="Hibbett D.S."/>
            <person name="Martin F."/>
        </authorList>
    </citation>
    <scope>NUCLEOTIDE SEQUENCE [LARGE SCALE GENOMIC DNA]</scope>
    <source>
        <strain evidence="2">Ve08.2h10</strain>
    </source>
</reference>
<name>A0A0D0D1Q2_9AGAM</name>
<dbReference type="OrthoDB" id="5946233at2759"/>
<accession>A0A0D0D1Q2</accession>
<proteinExistence type="predicted"/>
<evidence type="ECO:0000313" key="1">
    <source>
        <dbReference type="EMBL" id="KIK77491.1"/>
    </source>
</evidence>
<dbReference type="AlphaFoldDB" id="A0A0D0D1Q2"/>
<protein>
    <submittedName>
        <fullName evidence="1">Uncharacterized protein</fullName>
    </submittedName>
</protein>
<reference evidence="1 2" key="1">
    <citation type="submission" date="2014-04" db="EMBL/GenBank/DDBJ databases">
        <authorList>
            <consortium name="DOE Joint Genome Institute"/>
            <person name="Kuo A."/>
            <person name="Kohler A."/>
            <person name="Jargeat P."/>
            <person name="Nagy L.G."/>
            <person name="Floudas D."/>
            <person name="Copeland A."/>
            <person name="Barry K.W."/>
            <person name="Cichocki N."/>
            <person name="Veneault-Fourrey C."/>
            <person name="LaButti K."/>
            <person name="Lindquist E.A."/>
            <person name="Lipzen A."/>
            <person name="Lundell T."/>
            <person name="Morin E."/>
            <person name="Murat C."/>
            <person name="Sun H."/>
            <person name="Tunlid A."/>
            <person name="Henrissat B."/>
            <person name="Grigoriev I.V."/>
            <person name="Hibbett D.S."/>
            <person name="Martin F."/>
            <person name="Nordberg H.P."/>
            <person name="Cantor M.N."/>
            <person name="Hua S.X."/>
        </authorList>
    </citation>
    <scope>NUCLEOTIDE SEQUENCE [LARGE SCALE GENOMIC DNA]</scope>
    <source>
        <strain evidence="1 2">Ve08.2h10</strain>
    </source>
</reference>
<dbReference type="InParanoid" id="A0A0D0D1Q2"/>
<dbReference type="EMBL" id="KN826963">
    <property type="protein sequence ID" value="KIK77491.1"/>
    <property type="molecule type" value="Genomic_DNA"/>
</dbReference>
<evidence type="ECO:0000313" key="2">
    <source>
        <dbReference type="Proteomes" id="UP000054538"/>
    </source>
</evidence>
<dbReference type="STRING" id="930991.A0A0D0D1Q2"/>
<keyword evidence="2" id="KW-1185">Reference proteome</keyword>
<gene>
    <name evidence="1" type="ORF">PAXRUDRAFT_17469</name>
</gene>
<organism evidence="1 2">
    <name type="scientific">Paxillus rubicundulus Ve08.2h10</name>
    <dbReference type="NCBI Taxonomy" id="930991"/>
    <lineage>
        <taxon>Eukaryota</taxon>
        <taxon>Fungi</taxon>
        <taxon>Dikarya</taxon>
        <taxon>Basidiomycota</taxon>
        <taxon>Agaricomycotina</taxon>
        <taxon>Agaricomycetes</taxon>
        <taxon>Agaricomycetidae</taxon>
        <taxon>Boletales</taxon>
        <taxon>Paxilineae</taxon>
        <taxon>Paxillaceae</taxon>
        <taxon>Paxillus</taxon>
    </lineage>
</organism>
<sequence length="224" mass="25313">MSVVAWCFDGFSSHGSNKSWTTINLASTTLKSTATEKRTVPVVLLHGIPELIHTCAADYGALDFKVMVNQGEIDHVRQLYINPNHAVFRLVSPPLSTFLELYYNELGRPPVEHKTIWTIYCSTLELIRQCEEVPAILVAINANNTVENGEMALLEGLHNLPEMDYYMDSVGNEPEHLMALDTFEADEPYVDGDYNEIDTEPRLFAEFSDPEDDEHDKHGIDNRL</sequence>
<dbReference type="HOGENOM" id="CLU_090385_0_0_1"/>
<dbReference type="Proteomes" id="UP000054538">
    <property type="component" value="Unassembled WGS sequence"/>
</dbReference>